<organism evidence="2 3">
    <name type="scientific">Massilia aurea</name>
    <dbReference type="NCBI Taxonomy" id="373040"/>
    <lineage>
        <taxon>Bacteria</taxon>
        <taxon>Pseudomonadati</taxon>
        <taxon>Pseudomonadota</taxon>
        <taxon>Betaproteobacteria</taxon>
        <taxon>Burkholderiales</taxon>
        <taxon>Oxalobacteraceae</taxon>
        <taxon>Telluria group</taxon>
        <taxon>Massilia</taxon>
    </lineage>
</organism>
<feature type="domain" description="LysR substrate-binding" evidence="1">
    <location>
        <begin position="1"/>
        <end position="85"/>
    </location>
</feature>
<evidence type="ECO:0000313" key="2">
    <source>
        <dbReference type="EMBL" id="RNF29425.1"/>
    </source>
</evidence>
<sequence>RWLERCDVHPRVVGEFDDSAMIQAFGRSGAGVFFAPSVIAAQVSSQYGLVALGEVESVVEQVYAITTERRMSHPATVAISRLARDKLFARGDGRSEGAGGREGND</sequence>
<reference evidence="2" key="1">
    <citation type="submission" date="2014-10" db="EMBL/GenBank/DDBJ databases">
        <title>Massilia sp. genome.</title>
        <authorList>
            <person name="Xu B."/>
            <person name="Dai L."/>
            <person name="Huang Z."/>
        </authorList>
    </citation>
    <scope>NUCLEOTIDE SEQUENCE [LARGE SCALE GENOMIC DNA]</scope>
    <source>
        <strain evidence="2">CFS-1</strain>
    </source>
</reference>
<comment type="caution">
    <text evidence="2">The sequence shown here is derived from an EMBL/GenBank/DDBJ whole genome shotgun (WGS) entry which is preliminary data.</text>
</comment>
<accession>A0A422QHI1</accession>
<protein>
    <submittedName>
        <fullName evidence="2">LysR family transcriptional regulator</fullName>
    </submittedName>
</protein>
<dbReference type="SUPFAM" id="SSF53850">
    <property type="entry name" value="Periplasmic binding protein-like II"/>
    <property type="match status" value="1"/>
</dbReference>
<proteinExistence type="predicted"/>
<dbReference type="Proteomes" id="UP000283254">
    <property type="component" value="Unassembled WGS sequence"/>
</dbReference>
<dbReference type="Gene3D" id="3.40.190.290">
    <property type="match status" value="1"/>
</dbReference>
<dbReference type="AlphaFoldDB" id="A0A422QHI1"/>
<dbReference type="InterPro" id="IPR005119">
    <property type="entry name" value="LysR_subst-bd"/>
</dbReference>
<dbReference type="RefSeq" id="WP_229415021.1">
    <property type="nucleotide sequence ID" value="NZ_JSAB01000202.1"/>
</dbReference>
<keyword evidence="3" id="KW-1185">Reference proteome</keyword>
<evidence type="ECO:0000313" key="3">
    <source>
        <dbReference type="Proteomes" id="UP000283254"/>
    </source>
</evidence>
<name>A0A422QHI1_9BURK</name>
<evidence type="ECO:0000259" key="1">
    <source>
        <dbReference type="Pfam" id="PF03466"/>
    </source>
</evidence>
<dbReference type="Pfam" id="PF03466">
    <property type="entry name" value="LysR_substrate"/>
    <property type="match status" value="1"/>
</dbReference>
<feature type="non-terminal residue" evidence="2">
    <location>
        <position position="1"/>
    </location>
</feature>
<gene>
    <name evidence="2" type="ORF">NM04_17920</name>
</gene>
<dbReference type="EMBL" id="JSAB01000202">
    <property type="protein sequence ID" value="RNF29425.1"/>
    <property type="molecule type" value="Genomic_DNA"/>
</dbReference>